<dbReference type="RefSeq" id="WP_232512983.1">
    <property type="nucleotide sequence ID" value="NZ_CP091855.1"/>
</dbReference>
<dbReference type="InterPro" id="IPR018713">
    <property type="entry name" value="MPAB/Lcp_cat_dom"/>
</dbReference>
<reference evidence="2" key="1">
    <citation type="submission" date="2023-10" db="EMBL/GenBank/DDBJ databases">
        <title>Development of a sustainable strategy for remediation of hydrocarbon-contaminated territories based on the waste exchange concept.</title>
        <authorList>
            <person name="Krivoruchko A."/>
        </authorList>
    </citation>
    <scope>NUCLEOTIDE SEQUENCE</scope>
    <source>
        <strain evidence="2">IEGM 1279</strain>
    </source>
</reference>
<proteinExistence type="predicted"/>
<dbReference type="GO" id="GO:0016491">
    <property type="term" value="F:oxidoreductase activity"/>
    <property type="evidence" value="ECO:0007669"/>
    <property type="project" value="UniProtKB-KW"/>
</dbReference>
<gene>
    <name evidence="2" type="ORF">R3Q15_11270</name>
</gene>
<evidence type="ECO:0000313" key="2">
    <source>
        <dbReference type="EMBL" id="MDV6312457.1"/>
    </source>
</evidence>
<sequence length="328" mass="37160">MVIQDTARPAVEPTPSVASVPHKRSVFDWAVDKSFQSIRDEFFRNVQFTEPKGDPGWFGPGSAVWYVHEHLPTVQIAMGAAAMMETLHPDMAWMAYEHTRALERIDGVPTGQFDEKAFSSRSGHTLSFFFGVALASTPVAERVSKTVRGMHNRIEGVRPDGHAYKASDPDLLTWNYCTQAWALAASHKAFHPDPLRDERLEEFFHDYARMGRELGGANVPTTKEGVDKYLADSLPYLAVTMPTVELLNPTAPWRYPSWQRPVVSLVDWAIQDLHPEWAQKLMNTRQYPKPIAAARRRAVKALLGSFRDGKMKEVYESYERMGVPFPRD</sequence>
<protein>
    <submittedName>
        <fullName evidence="2">Oxygenase MpaB family protein</fullName>
        <ecNumber evidence="2">1.-.-.-</ecNumber>
    </submittedName>
</protein>
<dbReference type="AlphaFoldDB" id="A0AAE4R5N9"/>
<dbReference type="Pfam" id="PF09995">
    <property type="entry name" value="MPAB_Lcp_cat"/>
    <property type="match status" value="1"/>
</dbReference>
<dbReference type="GeneID" id="77172784"/>
<dbReference type="PANTHER" id="PTHR36151">
    <property type="entry name" value="BLR2777 PROTEIN"/>
    <property type="match status" value="1"/>
</dbReference>
<evidence type="ECO:0000259" key="1">
    <source>
        <dbReference type="Pfam" id="PF09995"/>
    </source>
</evidence>
<organism evidence="2 3">
    <name type="scientific">Gordonia amicalis</name>
    <dbReference type="NCBI Taxonomy" id="89053"/>
    <lineage>
        <taxon>Bacteria</taxon>
        <taxon>Bacillati</taxon>
        <taxon>Actinomycetota</taxon>
        <taxon>Actinomycetes</taxon>
        <taxon>Mycobacteriales</taxon>
        <taxon>Gordoniaceae</taxon>
        <taxon>Gordonia</taxon>
    </lineage>
</organism>
<accession>A0AAE4R5N9</accession>
<evidence type="ECO:0000313" key="3">
    <source>
        <dbReference type="Proteomes" id="UP001185922"/>
    </source>
</evidence>
<dbReference type="Proteomes" id="UP001185922">
    <property type="component" value="Unassembled WGS sequence"/>
</dbReference>
<keyword evidence="2" id="KW-0560">Oxidoreductase</keyword>
<comment type="caution">
    <text evidence="2">The sequence shown here is derived from an EMBL/GenBank/DDBJ whole genome shotgun (WGS) entry which is preliminary data.</text>
</comment>
<name>A0AAE4R5N9_9ACTN</name>
<dbReference type="PANTHER" id="PTHR36151:SF3">
    <property type="entry name" value="ER-BOUND OXYGENASE MPAB_MPAB'_RUBBER OXYGENASE CATALYTIC DOMAIN-CONTAINING PROTEIN"/>
    <property type="match status" value="1"/>
</dbReference>
<dbReference type="EMBL" id="JAWLKH010000009">
    <property type="protein sequence ID" value="MDV6312457.1"/>
    <property type="molecule type" value="Genomic_DNA"/>
</dbReference>
<feature type="domain" description="ER-bound oxygenase mpaB/mpaB'/Rubber oxygenase catalytic" evidence="1">
    <location>
        <begin position="65"/>
        <end position="295"/>
    </location>
</feature>
<dbReference type="EC" id="1.-.-.-" evidence="2"/>